<evidence type="ECO:0000313" key="2">
    <source>
        <dbReference type="EMBL" id="VIP05142.1"/>
    </source>
</evidence>
<dbReference type="EMBL" id="LR593887">
    <property type="protein sequence ID" value="VTS07640.1"/>
    <property type="molecule type" value="Genomic_DNA"/>
</dbReference>
<organism evidence="2">
    <name type="scientific">Tuwongella immobilis</name>
    <dbReference type="NCBI Taxonomy" id="692036"/>
    <lineage>
        <taxon>Bacteria</taxon>
        <taxon>Pseudomonadati</taxon>
        <taxon>Planctomycetota</taxon>
        <taxon>Planctomycetia</taxon>
        <taxon>Gemmatales</taxon>
        <taxon>Gemmataceae</taxon>
        <taxon>Tuwongella</taxon>
    </lineage>
</organism>
<evidence type="ECO:0000313" key="3">
    <source>
        <dbReference type="Proteomes" id="UP000464378"/>
    </source>
</evidence>
<dbReference type="PRINTS" id="PR00111">
    <property type="entry name" value="ABHYDROLASE"/>
</dbReference>
<keyword evidence="2" id="KW-0378">Hydrolase</keyword>
<dbReference type="InterPro" id="IPR000073">
    <property type="entry name" value="AB_hydrolase_1"/>
</dbReference>
<dbReference type="Pfam" id="PF00561">
    <property type="entry name" value="Abhydrolase_1"/>
    <property type="match status" value="1"/>
</dbReference>
<dbReference type="InParanoid" id="A0A6C2YWA0"/>
<dbReference type="Proteomes" id="UP000464378">
    <property type="component" value="Chromosome"/>
</dbReference>
<dbReference type="PANTHER" id="PTHR43798">
    <property type="entry name" value="MONOACYLGLYCEROL LIPASE"/>
    <property type="match status" value="1"/>
</dbReference>
<feature type="domain" description="AB hydrolase-1" evidence="1">
    <location>
        <begin position="44"/>
        <end position="140"/>
    </location>
</feature>
<name>A0A6C2YWA0_9BACT</name>
<dbReference type="InterPro" id="IPR029058">
    <property type="entry name" value="AB_hydrolase_fold"/>
</dbReference>
<dbReference type="PANTHER" id="PTHR43798:SF33">
    <property type="entry name" value="HYDROLASE, PUTATIVE (AFU_ORTHOLOGUE AFUA_2G14860)-RELATED"/>
    <property type="match status" value="1"/>
</dbReference>
<dbReference type="GO" id="GO:0016787">
    <property type="term" value="F:hydrolase activity"/>
    <property type="evidence" value="ECO:0007669"/>
    <property type="project" value="UniProtKB-KW"/>
</dbReference>
<dbReference type="EMBL" id="LR586016">
    <property type="protein sequence ID" value="VIP05142.1"/>
    <property type="molecule type" value="Genomic_DNA"/>
</dbReference>
<gene>
    <name evidence="2" type="ORF">GMBLW1_40510</name>
</gene>
<accession>A0A6C2YWA0</accession>
<dbReference type="GO" id="GO:0016020">
    <property type="term" value="C:membrane"/>
    <property type="evidence" value="ECO:0007669"/>
    <property type="project" value="TreeGrafter"/>
</dbReference>
<keyword evidence="3" id="KW-1185">Reference proteome</keyword>
<dbReference type="Gene3D" id="3.40.50.1820">
    <property type="entry name" value="alpha/beta hydrolase"/>
    <property type="match status" value="1"/>
</dbReference>
<dbReference type="SUPFAM" id="SSF53474">
    <property type="entry name" value="alpha/beta-Hydrolases"/>
    <property type="match status" value="1"/>
</dbReference>
<reference evidence="2" key="1">
    <citation type="submission" date="2019-04" db="EMBL/GenBank/DDBJ databases">
        <authorList>
            <consortium name="Science for Life Laboratories"/>
        </authorList>
    </citation>
    <scope>NUCLEOTIDE SEQUENCE</scope>
    <source>
        <strain evidence="2">MBLW1</strain>
    </source>
</reference>
<protein>
    <recommendedName>
        <fullName evidence="1">AB hydrolase-1 domain-containing protein</fullName>
    </recommendedName>
</protein>
<sequence>MLGRFLLVAVVAGWFLVPPVMSADAMFDSNGVKIHYLTAGQGEPIVLLHGWMSDSSMWGSLDTNPMAKEFQLIAMDFRGHGKSDKPHQPEQYGPDMAEDVVRLLDYLKLPKAHLVGYSMGAIVAGKVAGTHPDRVISIVYGGQAPILTGAAKRDAREIDVFAKAVEAGNGLGPYLEDVWPANKPKITPKQADALAKLLYRGKDVVAFAAAGRGIKHLDVTPDQLKRCKVPTLLIHGSQEAESTQKRVAAILKFLDRGELHVIDGTDHVTTLAAPEFGKTIDRFLRANQQKPADR</sequence>
<evidence type="ECO:0000259" key="1">
    <source>
        <dbReference type="Pfam" id="PF00561"/>
    </source>
</evidence>
<dbReference type="InterPro" id="IPR050266">
    <property type="entry name" value="AB_hydrolase_sf"/>
</dbReference>
<dbReference type="RefSeq" id="WP_162660163.1">
    <property type="nucleotide sequence ID" value="NZ_LR593887.1"/>
</dbReference>
<dbReference type="AlphaFoldDB" id="A0A6C2YWA0"/>
<dbReference type="KEGG" id="tim:GMBLW1_40510"/>
<proteinExistence type="predicted"/>